<sequence>MWCFDMTSTRFIGIGYFCQEMLSLWGSPSYGISLVQFTMTYSRHAQFYAATMLSINRMTAVLIPIAYNKVTSIDDVVSSTQA</sequence>
<keyword evidence="4" id="KW-1133">Transmembrane helix</keyword>
<comment type="subcellular location">
    <subcellularLocation>
        <location evidence="1">Membrane</location>
        <topology evidence="1">Multi-pass membrane protein</topology>
    </subcellularLocation>
</comment>
<dbReference type="GO" id="GO:0007606">
    <property type="term" value="P:sensory perception of chemical stimulus"/>
    <property type="evidence" value="ECO:0007669"/>
    <property type="project" value="UniProtKB-UniRule"/>
</dbReference>
<keyword evidence="5" id="KW-0472">Membrane</keyword>
<evidence type="ECO:0000256" key="3">
    <source>
        <dbReference type="ARBA" id="ARBA00022692"/>
    </source>
</evidence>
<dbReference type="EMBL" id="UYYB01020156">
    <property type="protein sequence ID" value="VDM71377.1"/>
    <property type="molecule type" value="Genomic_DNA"/>
</dbReference>
<name>A0A3P7J4R8_STRVU</name>
<gene>
    <name evidence="7" type="ORF">SVUK_LOCUS6375</name>
</gene>
<evidence type="ECO:0000313" key="8">
    <source>
        <dbReference type="Proteomes" id="UP000270094"/>
    </source>
</evidence>
<organism evidence="7 8">
    <name type="scientific">Strongylus vulgaris</name>
    <name type="common">Blood worm</name>
    <dbReference type="NCBI Taxonomy" id="40348"/>
    <lineage>
        <taxon>Eukaryota</taxon>
        <taxon>Metazoa</taxon>
        <taxon>Ecdysozoa</taxon>
        <taxon>Nematoda</taxon>
        <taxon>Chromadorea</taxon>
        <taxon>Rhabditida</taxon>
        <taxon>Rhabditina</taxon>
        <taxon>Rhabditomorpha</taxon>
        <taxon>Strongyloidea</taxon>
        <taxon>Strongylidae</taxon>
        <taxon>Strongylus</taxon>
    </lineage>
</organism>
<reference evidence="7 8" key="1">
    <citation type="submission" date="2018-11" db="EMBL/GenBank/DDBJ databases">
        <authorList>
            <consortium name="Pathogen Informatics"/>
        </authorList>
    </citation>
    <scope>NUCLEOTIDE SEQUENCE [LARGE SCALE GENOMIC DNA]</scope>
</reference>
<dbReference type="AlphaFoldDB" id="A0A3P7J4R8"/>
<accession>A0A3P7J4R8</accession>
<keyword evidence="8" id="KW-1185">Reference proteome</keyword>
<evidence type="ECO:0000256" key="6">
    <source>
        <dbReference type="RuleBase" id="RU280813"/>
    </source>
</evidence>
<dbReference type="GO" id="GO:0016020">
    <property type="term" value="C:membrane"/>
    <property type="evidence" value="ECO:0007669"/>
    <property type="project" value="UniProtKB-SubCell"/>
</dbReference>
<keyword evidence="3" id="KW-0812">Transmembrane</keyword>
<evidence type="ECO:0000256" key="5">
    <source>
        <dbReference type="ARBA" id="ARBA00023136"/>
    </source>
</evidence>
<dbReference type="Pfam" id="PF02118">
    <property type="entry name" value="Srg"/>
    <property type="match status" value="1"/>
</dbReference>
<protein>
    <recommendedName>
        <fullName evidence="6">Serpentine receptor class gamma</fullName>
    </recommendedName>
</protein>
<evidence type="ECO:0000313" key="7">
    <source>
        <dbReference type="EMBL" id="VDM71377.1"/>
    </source>
</evidence>
<dbReference type="InterPro" id="IPR000609">
    <property type="entry name" value="7TM_GPCR_serpentine_rcpt_Srg"/>
</dbReference>
<evidence type="ECO:0000256" key="4">
    <source>
        <dbReference type="ARBA" id="ARBA00022989"/>
    </source>
</evidence>
<evidence type="ECO:0000256" key="2">
    <source>
        <dbReference type="ARBA" id="ARBA00005692"/>
    </source>
</evidence>
<dbReference type="OrthoDB" id="5864862at2759"/>
<dbReference type="Proteomes" id="UP000270094">
    <property type="component" value="Unassembled WGS sequence"/>
</dbReference>
<dbReference type="GO" id="GO:0004888">
    <property type="term" value="F:transmembrane signaling receptor activity"/>
    <property type="evidence" value="ECO:0007669"/>
    <property type="project" value="InterPro"/>
</dbReference>
<comment type="similarity">
    <text evidence="2 6">Belongs to the nematode receptor-like protein srg family.</text>
</comment>
<proteinExistence type="inferred from homology"/>
<evidence type="ECO:0000256" key="1">
    <source>
        <dbReference type="ARBA" id="ARBA00004141"/>
    </source>
</evidence>